<gene>
    <name evidence="3" type="ORF">H8Z77_01815</name>
</gene>
<protein>
    <submittedName>
        <fullName evidence="3">Terminase small subunit</fullName>
    </submittedName>
</protein>
<keyword evidence="4" id="KW-1185">Reference proteome</keyword>
<evidence type="ECO:0000256" key="2">
    <source>
        <dbReference type="ARBA" id="ARBA00023219"/>
    </source>
</evidence>
<sequence>MTEKQKRFCEEYLIDCNATRAYKAAYPNIKKDETARTNASRLLTNANIKKYIEDTLEKIRSDKIANITEIMEYLTAVMRREKKEYIVVTLTEETSNYIPDERGIPRKQTIKKETPQIVKIPAKLSDANKAAELLGKRFGIFKDNVNIDGTIPVVITGEDELEE</sequence>
<evidence type="ECO:0000313" key="3">
    <source>
        <dbReference type="EMBL" id="MBC5786759.1"/>
    </source>
</evidence>
<organism evidence="3 4">
    <name type="scientific">Clostridium facile</name>
    <dbReference type="NCBI Taxonomy" id="2763035"/>
    <lineage>
        <taxon>Bacteria</taxon>
        <taxon>Bacillati</taxon>
        <taxon>Bacillota</taxon>
        <taxon>Clostridia</taxon>
        <taxon>Eubacteriales</taxon>
        <taxon>Clostridiaceae</taxon>
        <taxon>Clostridium</taxon>
    </lineage>
</organism>
<dbReference type="PANTHER" id="PTHR41328">
    <property type="entry name" value="TERMINASE SMALL SUBUNIT-RELATED"/>
    <property type="match status" value="1"/>
</dbReference>
<accession>A0ABR7INP6</accession>
<dbReference type="InterPro" id="IPR038713">
    <property type="entry name" value="Terminase_Gp1_N_sf"/>
</dbReference>
<evidence type="ECO:0000256" key="1">
    <source>
        <dbReference type="ARBA" id="ARBA00022612"/>
    </source>
</evidence>
<dbReference type="EMBL" id="JACOQK010000001">
    <property type="protein sequence ID" value="MBC5786759.1"/>
    <property type="molecule type" value="Genomic_DNA"/>
</dbReference>
<proteinExistence type="predicted"/>
<dbReference type="Gene3D" id="1.10.10.1400">
    <property type="entry name" value="Terminase, small subunit, N-terminal DNA-binding domain, HTH motif"/>
    <property type="match status" value="1"/>
</dbReference>
<dbReference type="Gene3D" id="6.10.140.2160">
    <property type="match status" value="1"/>
</dbReference>
<dbReference type="PANTHER" id="PTHR41328:SF2">
    <property type="entry name" value="TERMINASE SMALL SUBUNIT"/>
    <property type="match status" value="1"/>
</dbReference>
<comment type="caution">
    <text evidence="3">The sequence shown here is derived from an EMBL/GenBank/DDBJ whole genome shotgun (WGS) entry which is preliminary data.</text>
</comment>
<reference evidence="3 4" key="1">
    <citation type="submission" date="2020-08" db="EMBL/GenBank/DDBJ databases">
        <title>Genome public.</title>
        <authorList>
            <person name="Liu C."/>
            <person name="Sun Q."/>
        </authorList>
    </citation>
    <scope>NUCLEOTIDE SEQUENCE [LARGE SCALE GENOMIC DNA]</scope>
    <source>
        <strain evidence="3 4">NSJ-27</strain>
    </source>
</reference>
<dbReference type="Proteomes" id="UP000649151">
    <property type="component" value="Unassembled WGS sequence"/>
</dbReference>
<evidence type="ECO:0000313" key="4">
    <source>
        <dbReference type="Proteomes" id="UP000649151"/>
    </source>
</evidence>
<keyword evidence="2" id="KW-0231">Viral genome packaging</keyword>
<dbReference type="RefSeq" id="WP_186995989.1">
    <property type="nucleotide sequence ID" value="NZ_JACOQK010000001.1"/>
</dbReference>
<keyword evidence="1" id="KW-1188">Viral release from host cell</keyword>
<name>A0ABR7INP6_9CLOT</name>
<dbReference type="InterPro" id="IPR052404">
    <property type="entry name" value="SPP1-like_terminase"/>
</dbReference>
<dbReference type="InterPro" id="IPR005335">
    <property type="entry name" value="Terminase_ssu"/>
</dbReference>
<dbReference type="Pfam" id="PF03592">
    <property type="entry name" value="Terminase_2"/>
    <property type="match status" value="1"/>
</dbReference>